<keyword evidence="1" id="KW-0732">Signal</keyword>
<organism evidence="2 3">
    <name type="scientific">Stackebrandtia nassauensis (strain DSM 44728 / CIP 108903 / NRRL B-16338 / NBRC 102104 / LLR-40K-21)</name>
    <dbReference type="NCBI Taxonomy" id="446470"/>
    <lineage>
        <taxon>Bacteria</taxon>
        <taxon>Bacillati</taxon>
        <taxon>Actinomycetota</taxon>
        <taxon>Actinomycetes</taxon>
        <taxon>Glycomycetales</taxon>
        <taxon>Glycomycetaceae</taxon>
        <taxon>Stackebrandtia</taxon>
    </lineage>
</organism>
<protein>
    <recommendedName>
        <fullName evidence="4">Secreted protein</fullName>
    </recommendedName>
</protein>
<keyword evidence="3" id="KW-1185">Reference proteome</keyword>
<reference evidence="2 3" key="1">
    <citation type="journal article" date="2009" name="Stand. Genomic Sci.">
        <title>Complete genome sequence of Stackebrandtia nassauensis type strain (LLR-40K-21).</title>
        <authorList>
            <person name="Munk C."/>
            <person name="Lapidus A."/>
            <person name="Copeland A."/>
            <person name="Jando M."/>
            <person name="Mayilraj S."/>
            <person name="Glavina Del Rio T."/>
            <person name="Nolan M."/>
            <person name="Chen F."/>
            <person name="Lucas S."/>
            <person name="Tice H."/>
            <person name="Cheng J.F."/>
            <person name="Han C."/>
            <person name="Detter J.C."/>
            <person name="Bruce D."/>
            <person name="Goodwin L."/>
            <person name="Chain P."/>
            <person name="Pitluck S."/>
            <person name="Goker M."/>
            <person name="Ovchinikova G."/>
            <person name="Pati A."/>
            <person name="Ivanova N."/>
            <person name="Mavromatis K."/>
            <person name="Chen A."/>
            <person name="Palaniappan K."/>
            <person name="Land M."/>
            <person name="Hauser L."/>
            <person name="Chang Y.J."/>
            <person name="Jeffries C.D."/>
            <person name="Bristow J."/>
            <person name="Eisen J.A."/>
            <person name="Markowitz V."/>
            <person name="Hugenholtz P."/>
            <person name="Kyrpides N.C."/>
            <person name="Klenk H.P."/>
        </authorList>
    </citation>
    <scope>NUCLEOTIDE SEQUENCE [LARGE SCALE GENOMIC DNA]</scope>
    <source>
        <strain evidence="3">DSM 44728 / CIP 108903 / NRRL B-16338 / NBRC 102104 / LLR-40K-21</strain>
    </source>
</reference>
<evidence type="ECO:0000313" key="2">
    <source>
        <dbReference type="EMBL" id="ADD45567.1"/>
    </source>
</evidence>
<evidence type="ECO:0000313" key="3">
    <source>
        <dbReference type="Proteomes" id="UP000000844"/>
    </source>
</evidence>
<dbReference type="EMBL" id="CP001778">
    <property type="protein sequence ID" value="ADD45567.1"/>
    <property type="molecule type" value="Genomic_DNA"/>
</dbReference>
<proteinExistence type="predicted"/>
<dbReference type="RefSeq" id="WP_013021138.1">
    <property type="nucleotide sequence ID" value="NC_013947.1"/>
</dbReference>
<dbReference type="HOGENOM" id="CLU_121458_0_0_11"/>
<dbReference type="STRING" id="446470.Snas_5940"/>
<dbReference type="PROSITE" id="PS51257">
    <property type="entry name" value="PROKAR_LIPOPROTEIN"/>
    <property type="match status" value="1"/>
</dbReference>
<accession>D3Q038</accession>
<name>D3Q038_STANL</name>
<feature type="signal peptide" evidence="1">
    <location>
        <begin position="1"/>
        <end position="24"/>
    </location>
</feature>
<dbReference type="AlphaFoldDB" id="D3Q038"/>
<dbReference type="eggNOG" id="ENOG50335GQ">
    <property type="taxonomic scope" value="Bacteria"/>
</dbReference>
<sequence>MRGRITGVLAAVSLALALTLTGCGGSDDTGSQGESAADKNHEKALKYAKCMREHGVDMEDPEPGEGLKFTAKGGDPKVMEKAQKACEKYQPQGNKGGKGDAKQKEKMLDYSKCMRDNGVEDFPDPTDKGMMIDKDVAEDPDFEDAQKACEKHMPGMGD</sequence>
<dbReference type="Proteomes" id="UP000000844">
    <property type="component" value="Chromosome"/>
</dbReference>
<evidence type="ECO:0000256" key="1">
    <source>
        <dbReference type="SAM" id="SignalP"/>
    </source>
</evidence>
<dbReference type="KEGG" id="sna:Snas_5940"/>
<evidence type="ECO:0008006" key="4">
    <source>
        <dbReference type="Google" id="ProtNLM"/>
    </source>
</evidence>
<feature type="chain" id="PRO_5039645897" description="Secreted protein" evidence="1">
    <location>
        <begin position="25"/>
        <end position="158"/>
    </location>
</feature>
<dbReference type="OrthoDB" id="7949713at2"/>
<gene>
    <name evidence="2" type="ordered locus">Snas_5940</name>
</gene>